<dbReference type="VEuPathDB" id="VectorBase:CSON009388"/>
<sequence length="94" mass="10156">MKAVFVLALVVFALAFVNANDHDDDDHHDAYEIPDQFKSEGEALMRELEAAKVPKLPDGSCFDVCKAPDALKAKALAFGEKVNKAGGKIPIPKC</sequence>
<proteinExistence type="predicted"/>
<dbReference type="EMBL" id="UFQT01000372">
    <property type="protein sequence ID" value="SSX23652.1"/>
    <property type="molecule type" value="Genomic_DNA"/>
</dbReference>
<feature type="signal peptide" evidence="1">
    <location>
        <begin position="1"/>
        <end position="19"/>
    </location>
</feature>
<evidence type="ECO:0000313" key="2">
    <source>
        <dbReference type="EMBL" id="SSX23652.1"/>
    </source>
</evidence>
<feature type="chain" id="PRO_5016376109" evidence="1">
    <location>
        <begin position="20"/>
        <end position="94"/>
    </location>
</feature>
<protein>
    <submittedName>
        <fullName evidence="2">CSON009388 protein</fullName>
    </submittedName>
</protein>
<evidence type="ECO:0000256" key="1">
    <source>
        <dbReference type="SAM" id="SignalP"/>
    </source>
</evidence>
<accession>A0A336M096</accession>
<gene>
    <name evidence="2" type="primary">CSON009388</name>
</gene>
<name>A0A336M096_CULSO</name>
<reference evidence="2" key="1">
    <citation type="submission" date="2018-07" db="EMBL/GenBank/DDBJ databases">
        <authorList>
            <person name="Quirk P.G."/>
            <person name="Krulwich T.A."/>
        </authorList>
    </citation>
    <scope>NUCLEOTIDE SEQUENCE</scope>
</reference>
<dbReference type="AlphaFoldDB" id="A0A336M096"/>
<keyword evidence="1" id="KW-0732">Signal</keyword>
<organism evidence="2">
    <name type="scientific">Culicoides sonorensis</name>
    <name type="common">Biting midge</name>
    <dbReference type="NCBI Taxonomy" id="179676"/>
    <lineage>
        <taxon>Eukaryota</taxon>
        <taxon>Metazoa</taxon>
        <taxon>Ecdysozoa</taxon>
        <taxon>Arthropoda</taxon>
        <taxon>Hexapoda</taxon>
        <taxon>Insecta</taxon>
        <taxon>Pterygota</taxon>
        <taxon>Neoptera</taxon>
        <taxon>Endopterygota</taxon>
        <taxon>Diptera</taxon>
        <taxon>Nematocera</taxon>
        <taxon>Chironomoidea</taxon>
        <taxon>Ceratopogonidae</taxon>
        <taxon>Ceratopogoninae</taxon>
        <taxon>Culicoides</taxon>
        <taxon>Monoculicoides</taxon>
    </lineage>
</organism>